<dbReference type="EMBL" id="AB253419">
    <property type="protein sequence ID" value="BAE86999.1"/>
    <property type="molecule type" value="Genomic_DNA"/>
</dbReference>
<sequence>MNLYQNKNEYEILDASRNNSNMSNSYLRYPLESNPNQPLQKTNYKDWVNMCKGNPGGFLLSDEQYVAIVGTVISKLLGFVPVVGDILSFLADTYWPKIAGQEVDTRVWAGLIRHTANLISVENYQDALIKATTNLMGLYGALNVYNRFLADWKKSGMVFNGTLADELRKQMSTLHLMFTQTIIRDFSQPGYQAILLPSYTSAANLHLLLLRDIEIYGKELGFSQQVLDSYYRELILFTKEYTTHCVDTYNAALNAQKQKGWIAFNHYRRNMTLTVLDVITLFPSYDARKYPADKKDVKKLSKTELTREIYTAFLETSPNQTVEIMEASLTRDPHIFTWIKRLDFWTDTLYPDNKFLSANRNGFSYTNSSTVQESIVYGDSGFGSTLTHAIPINSNIYKVSITDTRSIPNRIPQVDFHKMDGTLTSYSSGIKLPPEELRTTFFGFSTNENTPNQPNSSDYTHILTYMKTGIISGGAPKRVSLAWAHKSVNPYNQIFTDDITQVPAVKSSLLNVQAKVIKGPGHTGGDLVALINNNLQAGRMDITCKTSNFNESERRYGLRIRYAANNSFSIYVSYVSSEGSIRQTSRIIESTFSRPNNIIPTDLKYDEFKYNEAFDAILPVRLSPNQSTTISIYQTNALPANQLIIDRIEFIPITQSVLDYTEKQNLEKSQKTVNNLFVS</sequence>
<organism evidence="9">
    <name type="scientific">Bacillus thuringiensis subsp. sotto</name>
    <dbReference type="NCBI Taxonomy" id="29340"/>
    <lineage>
        <taxon>Bacteria</taxon>
        <taxon>Bacillati</taxon>
        <taxon>Bacillota</taxon>
        <taxon>Bacilli</taxon>
        <taxon>Bacillales</taxon>
        <taxon>Bacillaceae</taxon>
        <taxon>Bacillus</taxon>
        <taxon>Bacillus cereus group</taxon>
    </lineage>
</organism>
<dbReference type="PANTHER" id="PTHR37003:SF2">
    <property type="entry name" value="PESTICIDAL CRYSTAL PROTEIN N-TERMINAL DOMAIN-CONTAINING PROTEIN"/>
    <property type="match status" value="1"/>
</dbReference>
<dbReference type="SUPFAM" id="SSF51096">
    <property type="entry name" value="delta-Endotoxin (insectocide), middle domain"/>
    <property type="match status" value="1"/>
</dbReference>
<evidence type="ECO:0000313" key="9">
    <source>
        <dbReference type="EMBL" id="BAE86999.1"/>
    </source>
</evidence>
<dbReference type="Pfam" id="PF00555">
    <property type="entry name" value="Endotoxin_M"/>
    <property type="match status" value="1"/>
</dbReference>
<feature type="domain" description="Pesticidal crystal protein" evidence="6">
    <location>
        <begin position="302"/>
        <end position="488"/>
    </location>
</feature>
<dbReference type="AlphaFoldDB" id="Q25BT2"/>
<evidence type="ECO:0000256" key="4">
    <source>
        <dbReference type="ARBA" id="ARBA00023026"/>
    </source>
</evidence>
<evidence type="ECO:0000256" key="1">
    <source>
        <dbReference type="ARBA" id="ARBA00007819"/>
    </source>
</evidence>
<dbReference type="GO" id="GO:0005102">
    <property type="term" value="F:signaling receptor binding"/>
    <property type="evidence" value="ECO:0007669"/>
    <property type="project" value="InterPro"/>
</dbReference>
<dbReference type="Pfam" id="PF03945">
    <property type="entry name" value="Endotoxin_N"/>
    <property type="match status" value="1"/>
</dbReference>
<evidence type="ECO:0000259" key="7">
    <source>
        <dbReference type="Pfam" id="PF03944"/>
    </source>
</evidence>
<dbReference type="Gene3D" id="2.60.120.260">
    <property type="entry name" value="Galactose-binding domain-like"/>
    <property type="match status" value="1"/>
</dbReference>
<dbReference type="Pfam" id="PF03944">
    <property type="entry name" value="Endotoxin_C"/>
    <property type="match status" value="1"/>
</dbReference>
<dbReference type="SUPFAM" id="SSF56849">
    <property type="entry name" value="delta-Endotoxin (insectocide), N-terminal domain"/>
    <property type="match status" value="1"/>
</dbReference>
<evidence type="ECO:0000259" key="8">
    <source>
        <dbReference type="Pfam" id="PF03945"/>
    </source>
</evidence>
<feature type="domain" description="Pesticidal crystal protein" evidence="8">
    <location>
        <begin position="75"/>
        <end position="286"/>
    </location>
</feature>
<accession>Q25BT2</accession>
<dbReference type="Gene3D" id="1.20.190.10">
    <property type="entry name" value="Pesticidal crystal protein, N-terminal domain"/>
    <property type="match status" value="1"/>
</dbReference>
<dbReference type="Gene3D" id="2.100.10.10">
    <property type="entry name" value="Pesticidal crystal protein, central domain"/>
    <property type="match status" value="1"/>
</dbReference>
<proteinExistence type="inferred from homology"/>
<dbReference type="SUPFAM" id="SSF49785">
    <property type="entry name" value="Galactose-binding domain-like"/>
    <property type="match status" value="1"/>
</dbReference>
<evidence type="ECO:0000256" key="2">
    <source>
        <dbReference type="ARBA" id="ARBA00022656"/>
    </source>
</evidence>
<dbReference type="InterPro" id="IPR005638">
    <property type="entry name" value="Pest_crys_dom-III"/>
</dbReference>
<dbReference type="InterPro" id="IPR036716">
    <property type="entry name" value="Pest_crys_N_sf"/>
</dbReference>
<dbReference type="PANTHER" id="PTHR37003">
    <property type="entry name" value="ENDOTOXIN_N DOMAIN-CONTAINING PROTEIN-RELATED"/>
    <property type="match status" value="1"/>
</dbReference>
<protein>
    <recommendedName>
        <fullName evidence="5">Crystaline entomocidal protoxin</fullName>
    </recommendedName>
</protein>
<dbReference type="InterPro" id="IPR001178">
    <property type="entry name" value="Pest_cryst_dom_II"/>
</dbReference>
<evidence type="ECO:0000256" key="5">
    <source>
        <dbReference type="ARBA" id="ARBA00029653"/>
    </source>
</evidence>
<dbReference type="InterPro" id="IPR005639">
    <property type="entry name" value="Pest_crys_dom_I"/>
</dbReference>
<dbReference type="GO" id="GO:0090729">
    <property type="term" value="F:toxin activity"/>
    <property type="evidence" value="ECO:0007669"/>
    <property type="project" value="UniProtKB-KW"/>
</dbReference>
<dbReference type="CDD" id="cd04085">
    <property type="entry name" value="delta_endotoxin_C"/>
    <property type="match status" value="1"/>
</dbReference>
<evidence type="ECO:0000256" key="3">
    <source>
        <dbReference type="ARBA" id="ARBA00022969"/>
    </source>
</evidence>
<feature type="domain" description="Pesticidal crystal protein" evidence="7">
    <location>
        <begin position="499"/>
        <end position="654"/>
    </location>
</feature>
<dbReference type="InterPro" id="IPR036399">
    <property type="entry name" value="Pest_cryst_cen_dom_sf"/>
</dbReference>
<name>Q25BT2_BACTS</name>
<keyword evidence="3" id="KW-0749">Sporulation</keyword>
<dbReference type="GO" id="GO:0001907">
    <property type="term" value="P:symbiont-mediated killing of host cell"/>
    <property type="evidence" value="ECO:0007669"/>
    <property type="project" value="InterPro"/>
</dbReference>
<gene>
    <name evidence="9" type="primary">cry4-like</name>
</gene>
<evidence type="ECO:0000259" key="6">
    <source>
        <dbReference type="Pfam" id="PF00555"/>
    </source>
</evidence>
<dbReference type="InterPro" id="IPR008979">
    <property type="entry name" value="Galactose-bd-like_sf"/>
</dbReference>
<dbReference type="GO" id="GO:0030435">
    <property type="term" value="P:sporulation resulting in formation of a cellular spore"/>
    <property type="evidence" value="ECO:0007669"/>
    <property type="project" value="UniProtKB-KW"/>
</dbReference>
<comment type="similarity">
    <text evidence="1">Belongs to the delta endotoxin family.</text>
</comment>
<keyword evidence="2" id="KW-0800">Toxin</keyword>
<keyword evidence="4" id="KW-0843">Virulence</keyword>
<reference evidence="9" key="1">
    <citation type="submission" date="2006-03" db="EMBL/GenBank/DDBJ databases">
        <title>Cloning and Expression of a novel insecticidal cry gene from a Bacillus thuringiensis serovar sotto strain.</title>
        <authorList>
            <person name="Ohgushi A."/>
            <person name="Uemori A."/>
            <person name="Ohba M."/>
        </authorList>
    </citation>
    <scope>NUCLEOTIDE SEQUENCE</scope>
    <source>
        <strain evidence="9">96-OK-85-24</strain>
    </source>
</reference>
<dbReference type="InterPro" id="IPR038979">
    <property type="entry name" value="Pest_crys"/>
</dbReference>